<sequence>MAKSIHQKREIAFKWFQSKDKIKDLDFARGFVRSAANDLDLRALRKQRNQTDSDAKVAEIDEKARALIDSYRRTNAAGSSRSPNRPKDVHQKREIAFRWFQSREKIKDLVVARRFVRFAADDLDLRELRKQRHRAGSDETIAEIDGRALALINGYLPPRTKAAAEDGGQKKRKTQGKMDRAAIRALLVAFFDDNEKTPLVPFLRRNGAMGHRKDILQVANSTHIRKLRRRREDDGVRDAALAKIDEFYGCNVHKQHLELAEHALEELALEKTNDRMMSRKVSSFVRPDQKIRPLLVEWFNNPKKSVIKVLEENSMLEEEKSMRMMIRASGLQGKRKTTGRAEAMEAIDALFSASDKGNNADVDNWTRIARTRLRPQKLVLTKGERDRIKKLTSGLQVKRKAFARAKGLKRAQKVVLTEEERDRMKKLLSQWFYDGSGASVAEFIRKQELEPELRPQMVHAINRLGLRKVRREERAIRRLVSRRIENAFGKKETSIMNDIKKGNTDAEAGATKDFIAGMKEDNGAVESPNLGEKMSEDENAMVLEAHLVDEGIKEMSAKAPVFDVARGNEDQNNSGCDGGAGVMDVEHTHEQDDFIVVG</sequence>
<gene>
    <name evidence="1" type="ORF">CHYS00102_LOCUS24620</name>
</gene>
<dbReference type="AlphaFoldDB" id="A0A7S1BUW3"/>
<proteinExistence type="predicted"/>
<organism evidence="1">
    <name type="scientific">Corethron hystrix</name>
    <dbReference type="NCBI Taxonomy" id="216773"/>
    <lineage>
        <taxon>Eukaryota</taxon>
        <taxon>Sar</taxon>
        <taxon>Stramenopiles</taxon>
        <taxon>Ochrophyta</taxon>
        <taxon>Bacillariophyta</taxon>
        <taxon>Coscinodiscophyceae</taxon>
        <taxon>Corethrophycidae</taxon>
        <taxon>Corethrales</taxon>
        <taxon>Corethraceae</taxon>
        <taxon>Corethron</taxon>
    </lineage>
</organism>
<name>A0A7S1BUW3_9STRA</name>
<dbReference type="EMBL" id="HBFR01033718">
    <property type="protein sequence ID" value="CAD8897406.1"/>
    <property type="molecule type" value="Transcribed_RNA"/>
</dbReference>
<reference evidence="1" key="1">
    <citation type="submission" date="2021-01" db="EMBL/GenBank/DDBJ databases">
        <authorList>
            <person name="Corre E."/>
            <person name="Pelletier E."/>
            <person name="Niang G."/>
            <person name="Scheremetjew M."/>
            <person name="Finn R."/>
            <person name="Kale V."/>
            <person name="Holt S."/>
            <person name="Cochrane G."/>
            <person name="Meng A."/>
            <person name="Brown T."/>
            <person name="Cohen L."/>
        </authorList>
    </citation>
    <scope>NUCLEOTIDE SEQUENCE</scope>
    <source>
        <strain evidence="1">308</strain>
    </source>
</reference>
<protein>
    <submittedName>
        <fullName evidence="1">Uncharacterized protein</fullName>
    </submittedName>
</protein>
<evidence type="ECO:0000313" key="1">
    <source>
        <dbReference type="EMBL" id="CAD8897406.1"/>
    </source>
</evidence>
<accession>A0A7S1BUW3</accession>